<dbReference type="CDD" id="cd00146">
    <property type="entry name" value="PKD"/>
    <property type="match status" value="1"/>
</dbReference>
<sequence>MRRTVFILFNSIFLFLLVGIAAPAQVLPDTKEVNQFYIGFMDNFLPGAPFEPTLIITALEENVEGRIEFGGNTVPFSLGLGEVFEFEANPNLVIQTNQVVENKGVYVYAEGEVSVYALDLKPGTFDGTLVLPHDQLGSNYFAASHYENQTKGIRLSERQFNNESQILIVGTKDGTQIQITPTAPVNNSLSPFTITLNQGQTYQFKSKGDLTGTEISVINSTEDCARIAVFSGNKFADIGDPECGPFSTSHIYNQNEPVSSWGTEFFHIPLKDRQLGELVKFIAAFDNTEVFEGGNLLASLNSGEFFTLDVESDRALHFTSSKPIGVFGFGKSYSCEILDENSVLSPANVDNYGNPQMVNYAPFNNPKRQITVNFHKVYGTFLHYAQLVTRTEDFAQMQIDGAVVSNQFEPFDNNPDFSYAQIILAPGIHTLSNPAGFSGYFYAVGASQSYALDFGKDFENNEYEILSSFDDLKTGSPRIACIDQEGTWEVIPDDPSYTYFYWDFGDETGIKVGQLVLHTYTEPGTFTVKAFASIDASGCEETELHEFEVEVTELSGELEGPLSSCPNVEELSYFFEGEGEISEVQWEAIGGEIISQTNEEAIVKWGEANPNAIIRAIPIGDNGCPGKPVELEVLIKRELEPEMAIGPDFICDLSLEYTYTVNQIIPNRNYEWEVVRGEFIGGNIGSEIIVKWDENESQGILRYWEFSTLDEFCEGTSPDLTVALNTGFEASIFEQSNVTCFGAADGEISLEIVGGIQPYTFSWSHDPSLNSETASNLVSGVYSVIIQDSQGCEISLENLEIIEPEPLEASILSQQDPSCFGNTDGSLAFEIQGGTPPYRLADPQIPVDQNQVSLENLEGGTYAFTILDSNDCETELNLTLNEPDPLEVVFTVNRNPCPGDTNGEIMAELRGGTGPFTYEWSNGASTQVNQGVAGGEYEVQVRDAAGCVGVGNIRLQEVAPRFRFPTGFNPEQGPFGPIADCGEVVYTLIIFNRWGQLIYSGNSPWDGNLNGKNSPTGTYTFRFDYEFSLNDESVLESQSGSFLKVN</sequence>
<evidence type="ECO:0000313" key="2">
    <source>
        <dbReference type="EMBL" id="MBN7815346.1"/>
    </source>
</evidence>
<dbReference type="Proteomes" id="UP000664480">
    <property type="component" value="Unassembled WGS sequence"/>
</dbReference>
<dbReference type="InterPro" id="IPR025667">
    <property type="entry name" value="SprB_repeat"/>
</dbReference>
<dbReference type="InterPro" id="IPR013783">
    <property type="entry name" value="Ig-like_fold"/>
</dbReference>
<dbReference type="Pfam" id="PF13573">
    <property type="entry name" value="SprB"/>
    <property type="match status" value="3"/>
</dbReference>
<protein>
    <submittedName>
        <fullName evidence="2">Gliding motility-associated C-terminal domain-containing protein</fullName>
    </submittedName>
</protein>
<dbReference type="InterPro" id="IPR000601">
    <property type="entry name" value="PKD_dom"/>
</dbReference>
<dbReference type="Pfam" id="PF17517">
    <property type="entry name" value="IgGFc_binding"/>
    <property type="match status" value="1"/>
</dbReference>
<comment type="caution">
    <text evidence="2">The sequence shown here is derived from an EMBL/GenBank/DDBJ whole genome shotgun (WGS) entry which is preliminary data.</text>
</comment>
<name>A0ABS3CE08_9BACT</name>
<evidence type="ECO:0000313" key="3">
    <source>
        <dbReference type="Proteomes" id="UP000664480"/>
    </source>
</evidence>
<gene>
    <name evidence="2" type="ORF">J0A69_07905</name>
</gene>
<dbReference type="InterPro" id="IPR035234">
    <property type="entry name" value="IgGFc-bd_N"/>
</dbReference>
<feature type="domain" description="PKD" evidence="1">
    <location>
        <begin position="494"/>
        <end position="533"/>
    </location>
</feature>
<dbReference type="Pfam" id="PF18911">
    <property type="entry name" value="PKD_4"/>
    <property type="match status" value="1"/>
</dbReference>
<evidence type="ECO:0000259" key="1">
    <source>
        <dbReference type="PROSITE" id="PS50093"/>
    </source>
</evidence>
<keyword evidence="3" id="KW-1185">Reference proteome</keyword>
<dbReference type="InterPro" id="IPR035986">
    <property type="entry name" value="PKD_dom_sf"/>
</dbReference>
<reference evidence="2 3" key="1">
    <citation type="submission" date="2021-03" db="EMBL/GenBank/DDBJ databases">
        <title>novel species isolated from a fishpond in China.</title>
        <authorList>
            <person name="Lu H."/>
            <person name="Cai Z."/>
        </authorList>
    </citation>
    <scope>NUCLEOTIDE SEQUENCE [LARGE SCALE GENOMIC DNA]</scope>
    <source>
        <strain evidence="2 3">YJ13C</strain>
    </source>
</reference>
<dbReference type="PROSITE" id="PS50093">
    <property type="entry name" value="PKD"/>
    <property type="match status" value="1"/>
</dbReference>
<proteinExistence type="predicted"/>
<dbReference type="Gene3D" id="2.60.40.10">
    <property type="entry name" value="Immunoglobulins"/>
    <property type="match status" value="1"/>
</dbReference>
<dbReference type="RefSeq" id="WP_206586026.1">
    <property type="nucleotide sequence ID" value="NZ_JAFKCU010000002.1"/>
</dbReference>
<dbReference type="EMBL" id="JAFKCU010000002">
    <property type="protein sequence ID" value="MBN7815346.1"/>
    <property type="molecule type" value="Genomic_DNA"/>
</dbReference>
<dbReference type="PANTHER" id="PTHR46534">
    <property type="entry name" value="IGGFC_BINDING DOMAIN-CONTAINING PROTEIN"/>
    <property type="match status" value="1"/>
</dbReference>
<organism evidence="2 3">
    <name type="scientific">Algoriphagus pacificus</name>
    <dbReference type="NCBI Taxonomy" id="2811234"/>
    <lineage>
        <taxon>Bacteria</taxon>
        <taxon>Pseudomonadati</taxon>
        <taxon>Bacteroidota</taxon>
        <taxon>Cytophagia</taxon>
        <taxon>Cytophagales</taxon>
        <taxon>Cyclobacteriaceae</taxon>
        <taxon>Algoriphagus</taxon>
    </lineage>
</organism>
<dbReference type="PANTHER" id="PTHR46534:SF1">
    <property type="entry name" value="IGGFC-BINDING PROTEIN N-TERMINAL DOMAIN-CONTAINING PROTEIN"/>
    <property type="match status" value="1"/>
</dbReference>
<accession>A0ABS3CE08</accession>
<dbReference type="SUPFAM" id="SSF49299">
    <property type="entry name" value="PKD domain"/>
    <property type="match status" value="1"/>
</dbReference>